<dbReference type="InterPro" id="IPR011055">
    <property type="entry name" value="Dup_hybrid_motif"/>
</dbReference>
<feature type="region of interest" description="Disordered" evidence="2">
    <location>
        <begin position="209"/>
        <end position="230"/>
    </location>
</feature>
<dbReference type="OrthoDB" id="507840at2"/>
<evidence type="ECO:0000313" key="4">
    <source>
        <dbReference type="EMBL" id="RQH15530.1"/>
    </source>
</evidence>
<evidence type="ECO:0000256" key="2">
    <source>
        <dbReference type="SAM" id="MobiDB-lite"/>
    </source>
</evidence>
<evidence type="ECO:0000313" key="5">
    <source>
        <dbReference type="Proteomes" id="UP000269154"/>
    </source>
</evidence>
<dbReference type="PANTHER" id="PTHR21666">
    <property type="entry name" value="PEPTIDASE-RELATED"/>
    <property type="match status" value="1"/>
</dbReference>
<sequence>MRPPAVPGNGNTRIIFPLSIPAPITSFFGWRQHPILGYKKFHTGTDLGAPTGTPVVATYAGQVAIADWLGGYGVTVVLDHQKKSLETLYGHLSEIFVKPGEVVKQGEVIGRVGSTGMSTGPHLHFEMRQLTKDGWVAKNPDTHIQFALVNLMTALKVTEIPPVPEISINELVKQTKELDSGVPQLPPLPPGFEVPIPDLEPPIFELTKAAEKSDEETKISLNEEEKKVVE</sequence>
<evidence type="ECO:0000259" key="3">
    <source>
        <dbReference type="Pfam" id="PF01551"/>
    </source>
</evidence>
<name>A0A3N6QJT4_9CYAN</name>
<protein>
    <submittedName>
        <fullName evidence="4">M23 family metallopeptidase</fullName>
    </submittedName>
</protein>
<accession>A0A3N6QJT4</accession>
<dbReference type="PANTHER" id="PTHR21666:SF289">
    <property type="entry name" value="L-ALA--D-GLU ENDOPEPTIDASE"/>
    <property type="match status" value="1"/>
</dbReference>
<comment type="caution">
    <text evidence="4">The sequence shown here is derived from an EMBL/GenBank/DDBJ whole genome shotgun (WGS) entry which is preliminary data.</text>
</comment>
<organism evidence="4 5">
    <name type="scientific">Okeania hirsuta</name>
    <dbReference type="NCBI Taxonomy" id="1458930"/>
    <lineage>
        <taxon>Bacteria</taxon>
        <taxon>Bacillati</taxon>
        <taxon>Cyanobacteriota</taxon>
        <taxon>Cyanophyceae</taxon>
        <taxon>Oscillatoriophycideae</taxon>
        <taxon>Oscillatoriales</taxon>
        <taxon>Microcoleaceae</taxon>
        <taxon>Okeania</taxon>
    </lineage>
</organism>
<feature type="domain" description="M23ase beta-sheet core" evidence="3">
    <location>
        <begin position="40"/>
        <end position="130"/>
    </location>
</feature>
<keyword evidence="5" id="KW-1185">Reference proteome</keyword>
<dbReference type="CDD" id="cd12797">
    <property type="entry name" value="M23_peptidase"/>
    <property type="match status" value="1"/>
</dbReference>
<reference evidence="4 5" key="1">
    <citation type="journal article" date="2018" name="ACS Chem. Biol.">
        <title>Ketoreductase domain dysfunction expands chemodiversity: malyngamide biosynthesis in the cyanobacterium Okeania hirsuta.</title>
        <authorList>
            <person name="Moss N.A."/>
            <person name="Leao T."/>
            <person name="Rankin M."/>
            <person name="McCullough T.M."/>
            <person name="Qu P."/>
            <person name="Korobeynikov A."/>
            <person name="Smith J.L."/>
            <person name="Gerwick L."/>
            <person name="Gerwick W.H."/>
        </authorList>
    </citation>
    <scope>NUCLEOTIDE SEQUENCE [LARGE SCALE GENOMIC DNA]</scope>
    <source>
        <strain evidence="4 5">PAB10Feb10-1</strain>
    </source>
</reference>
<dbReference type="Pfam" id="PF01551">
    <property type="entry name" value="Peptidase_M23"/>
    <property type="match status" value="1"/>
</dbReference>
<dbReference type="InterPro" id="IPR050570">
    <property type="entry name" value="Cell_wall_metabolism_enzyme"/>
</dbReference>
<evidence type="ECO:0000256" key="1">
    <source>
        <dbReference type="ARBA" id="ARBA00022729"/>
    </source>
</evidence>
<dbReference type="Proteomes" id="UP000269154">
    <property type="component" value="Unassembled WGS sequence"/>
</dbReference>
<dbReference type="GO" id="GO:0004222">
    <property type="term" value="F:metalloendopeptidase activity"/>
    <property type="evidence" value="ECO:0007669"/>
    <property type="project" value="TreeGrafter"/>
</dbReference>
<dbReference type="EMBL" id="RCBY01000564">
    <property type="protein sequence ID" value="RQH15530.1"/>
    <property type="molecule type" value="Genomic_DNA"/>
</dbReference>
<gene>
    <name evidence="4" type="ORF">D5R40_34060</name>
</gene>
<dbReference type="InterPro" id="IPR016047">
    <property type="entry name" value="M23ase_b-sheet_dom"/>
</dbReference>
<dbReference type="SUPFAM" id="SSF51261">
    <property type="entry name" value="Duplicated hybrid motif"/>
    <property type="match status" value="1"/>
</dbReference>
<dbReference type="AlphaFoldDB" id="A0A3N6QJT4"/>
<proteinExistence type="predicted"/>
<keyword evidence="1" id="KW-0732">Signal</keyword>
<dbReference type="Gene3D" id="2.70.70.10">
    <property type="entry name" value="Glucose Permease (Domain IIA)"/>
    <property type="match status" value="1"/>
</dbReference>